<evidence type="ECO:0000259" key="5">
    <source>
        <dbReference type="Pfam" id="PF02879"/>
    </source>
</evidence>
<dbReference type="InterPro" id="IPR050060">
    <property type="entry name" value="Phosphoglucosamine_mutase"/>
</dbReference>
<dbReference type="PRINTS" id="PR00509">
    <property type="entry name" value="PGMPMM"/>
</dbReference>
<organism evidence="7 8">
    <name type="scientific">Anaerotruncus massiliensis</name>
    <name type="common">ex Togo et al. 2019</name>
    <dbReference type="NCBI Taxonomy" id="1673720"/>
    <lineage>
        <taxon>Bacteria</taxon>
        <taxon>Bacillati</taxon>
        <taxon>Bacillota</taxon>
        <taxon>Clostridia</taxon>
        <taxon>Eubacteriales</taxon>
        <taxon>Oscillospiraceae</taxon>
        <taxon>Anaerotruncus</taxon>
    </lineage>
</organism>
<dbReference type="InterPro" id="IPR005845">
    <property type="entry name" value="A-D-PHexomutase_a/b/a-II"/>
</dbReference>
<evidence type="ECO:0000259" key="6">
    <source>
        <dbReference type="Pfam" id="PF02880"/>
    </source>
</evidence>
<comment type="similarity">
    <text evidence="2">Belongs to the phosphohexose mutase family.</text>
</comment>
<evidence type="ECO:0000259" key="4">
    <source>
        <dbReference type="Pfam" id="PF02878"/>
    </source>
</evidence>
<dbReference type="Proteomes" id="UP000602181">
    <property type="component" value="Unassembled WGS sequence"/>
</dbReference>
<gene>
    <name evidence="7" type="ORF">H8R05_06870</name>
</gene>
<dbReference type="Pfam" id="PF02879">
    <property type="entry name" value="PGM_PMM_II"/>
    <property type="match status" value="1"/>
</dbReference>
<evidence type="ECO:0000313" key="8">
    <source>
        <dbReference type="Proteomes" id="UP000602181"/>
    </source>
</evidence>
<dbReference type="InterPro" id="IPR005846">
    <property type="entry name" value="A-D-PHexomutase_a/b/a-III"/>
</dbReference>
<evidence type="ECO:0000256" key="1">
    <source>
        <dbReference type="ARBA" id="ARBA00001946"/>
    </source>
</evidence>
<sequence>MSITKEAMLKLQNGSDVRGIATEGVEDQHVNLTGEAVNLIAQAFALWLAQKKNAAPSALKIGVGHDSRVSAPALKAQVLEGLAAQGAAAYDCGLASTPSMFMSIVFPETQYDGAVMITASHLPYNRNGLKFFDADGGLESRDITDLLLTAASLTPARADLSKVQRTPLLSLYANSLREKIRLGVGAEDYENPLAGLHVVVDAGNGAGGFFAEQVLAPLGADTAGSQFLEPDGTFPNHIPNPENAAAMDAVRAATVENHADLGIIFDTDVDRMSAVLSDGSEVNRDAIIAMMAAILAPDYPGGTIVTDSVTSDRLTGFLENTLRLRHHRFKRGYKNVINEQKRLNAEGVSCPLAIETSGHGALSENYYLDDGAYMAVKLLIAAARARREGKRIDALIEKLPPAYETREYRMNLLGDDFKAYGLDVLAQFEARARAAGYAVAPNSYEGVRLSFSGPEVKGWLLLRLSLHDPLMPLNLEGERPGDCDRLVAVVKELLAGYDRLDLSPLDQ</sequence>
<reference evidence="7 8" key="1">
    <citation type="submission" date="2020-08" db="EMBL/GenBank/DDBJ databases">
        <authorList>
            <person name="Liu C."/>
            <person name="Sun Q."/>
        </authorList>
    </citation>
    <scope>NUCLEOTIDE SEQUENCE [LARGE SCALE GENOMIC DNA]</scope>
    <source>
        <strain evidence="7 8">22A2-44</strain>
    </source>
</reference>
<keyword evidence="3" id="KW-0597">Phosphoprotein</keyword>
<comment type="cofactor">
    <cofactor evidence="1">
        <name>Mg(2+)</name>
        <dbReference type="ChEBI" id="CHEBI:18420"/>
    </cofactor>
</comment>
<evidence type="ECO:0000313" key="7">
    <source>
        <dbReference type="EMBL" id="MBC3938624.1"/>
    </source>
</evidence>
<evidence type="ECO:0000256" key="2">
    <source>
        <dbReference type="ARBA" id="ARBA00010231"/>
    </source>
</evidence>
<dbReference type="CDD" id="cd03089">
    <property type="entry name" value="PMM_PGM"/>
    <property type="match status" value="1"/>
</dbReference>
<name>A0ABR7ADW1_9FIRM</name>
<dbReference type="InterPro" id="IPR005844">
    <property type="entry name" value="A-D-PHexomutase_a/b/a-I"/>
</dbReference>
<dbReference type="SUPFAM" id="SSF53738">
    <property type="entry name" value="Phosphoglucomutase, first 3 domains"/>
    <property type="match status" value="3"/>
</dbReference>
<comment type="caution">
    <text evidence="7">The sequence shown here is derived from an EMBL/GenBank/DDBJ whole genome shotgun (WGS) entry which is preliminary data.</text>
</comment>
<feature type="domain" description="Alpha-D-phosphohexomutase alpha/beta/alpha" evidence="6">
    <location>
        <begin position="284"/>
        <end position="403"/>
    </location>
</feature>
<proteinExistence type="inferred from homology"/>
<accession>A0ABR7ADW1</accession>
<dbReference type="Pfam" id="PF02878">
    <property type="entry name" value="PGM_PMM_I"/>
    <property type="match status" value="1"/>
</dbReference>
<dbReference type="PANTHER" id="PTHR42946:SF1">
    <property type="entry name" value="PHOSPHOGLUCOMUTASE (ALPHA-D-GLUCOSE-1,6-BISPHOSPHATE-DEPENDENT)"/>
    <property type="match status" value="1"/>
</dbReference>
<dbReference type="InterPro" id="IPR016055">
    <property type="entry name" value="A-D-PHexomutase_a/b/a-I/II/III"/>
</dbReference>
<dbReference type="EMBL" id="JACOIH010000008">
    <property type="protein sequence ID" value="MBC3938624.1"/>
    <property type="molecule type" value="Genomic_DNA"/>
</dbReference>
<protein>
    <submittedName>
        <fullName evidence="7">Phosphomannomutase/phosphoglucomutase</fullName>
    </submittedName>
</protein>
<keyword evidence="8" id="KW-1185">Reference proteome</keyword>
<dbReference type="PANTHER" id="PTHR42946">
    <property type="entry name" value="PHOSPHOHEXOSE MUTASE"/>
    <property type="match status" value="1"/>
</dbReference>
<evidence type="ECO:0000256" key="3">
    <source>
        <dbReference type="ARBA" id="ARBA00022553"/>
    </source>
</evidence>
<dbReference type="Gene3D" id="3.40.120.10">
    <property type="entry name" value="Alpha-D-Glucose-1,6-Bisphosphate, subunit A, domain 3"/>
    <property type="match status" value="3"/>
</dbReference>
<feature type="domain" description="Alpha-D-phosphohexomutase alpha/beta/alpha" evidence="5">
    <location>
        <begin position="194"/>
        <end position="278"/>
    </location>
</feature>
<dbReference type="Pfam" id="PF02880">
    <property type="entry name" value="PGM_PMM_III"/>
    <property type="match status" value="1"/>
</dbReference>
<feature type="domain" description="Alpha-D-phosphohexomutase alpha/beta/alpha" evidence="4">
    <location>
        <begin position="12"/>
        <end position="145"/>
    </location>
</feature>
<dbReference type="InterPro" id="IPR005841">
    <property type="entry name" value="Alpha-D-phosphohexomutase_SF"/>
</dbReference>
<dbReference type="RefSeq" id="WP_186895828.1">
    <property type="nucleotide sequence ID" value="NZ_JACOIH010000008.1"/>
</dbReference>